<evidence type="ECO:0000256" key="7">
    <source>
        <dbReference type="ARBA" id="ARBA00040302"/>
    </source>
</evidence>
<keyword evidence="6" id="KW-0325">Glycoprotein</keyword>
<feature type="transmembrane region" description="Helical" evidence="9">
    <location>
        <begin position="90"/>
        <end position="108"/>
    </location>
</feature>
<dbReference type="Pfam" id="PF05978">
    <property type="entry name" value="UNC-93"/>
    <property type="match status" value="1"/>
</dbReference>
<dbReference type="Gene3D" id="1.20.1250.20">
    <property type="entry name" value="MFS general substrate transporter like domains"/>
    <property type="match status" value="2"/>
</dbReference>
<dbReference type="PANTHER" id="PTHR23294">
    <property type="entry name" value="ET TRANSLATION PRODUCT-RELATED"/>
    <property type="match status" value="1"/>
</dbReference>
<dbReference type="PANTHER" id="PTHR23294:SF0">
    <property type="entry name" value="UNC93-LIKE PROTEIN MFSD11"/>
    <property type="match status" value="1"/>
</dbReference>
<evidence type="ECO:0000256" key="3">
    <source>
        <dbReference type="ARBA" id="ARBA00022692"/>
    </source>
</evidence>
<feature type="transmembrane region" description="Helical" evidence="9">
    <location>
        <begin position="351"/>
        <end position="369"/>
    </location>
</feature>
<evidence type="ECO:0000313" key="11">
    <source>
        <dbReference type="Proteomes" id="UP001432027"/>
    </source>
</evidence>
<reference evidence="10" key="1">
    <citation type="submission" date="2023-10" db="EMBL/GenBank/DDBJ databases">
        <title>Genome assembly of Pristionchus species.</title>
        <authorList>
            <person name="Yoshida K."/>
            <person name="Sommer R.J."/>
        </authorList>
    </citation>
    <scope>NUCLEOTIDE SEQUENCE</scope>
    <source>
        <strain evidence="10">RS0144</strain>
    </source>
</reference>
<dbReference type="InterPro" id="IPR036259">
    <property type="entry name" value="MFS_trans_sf"/>
</dbReference>
<evidence type="ECO:0000256" key="4">
    <source>
        <dbReference type="ARBA" id="ARBA00022989"/>
    </source>
</evidence>
<feature type="transmembrane region" description="Helical" evidence="9">
    <location>
        <begin position="240"/>
        <end position="259"/>
    </location>
</feature>
<feature type="transmembrane region" description="Helical" evidence="9">
    <location>
        <begin position="312"/>
        <end position="331"/>
    </location>
</feature>
<evidence type="ECO:0000256" key="1">
    <source>
        <dbReference type="ARBA" id="ARBA00004141"/>
    </source>
</evidence>
<comment type="subcellular location">
    <subcellularLocation>
        <location evidence="1">Membrane</location>
        <topology evidence="1">Multi-pass membrane protein</topology>
    </subcellularLocation>
</comment>
<keyword evidence="3 9" id="KW-0812">Transmembrane</keyword>
<evidence type="ECO:0000256" key="5">
    <source>
        <dbReference type="ARBA" id="ARBA00023136"/>
    </source>
</evidence>
<evidence type="ECO:0000256" key="8">
    <source>
        <dbReference type="ARBA" id="ARBA00041910"/>
    </source>
</evidence>
<feature type="transmembrane region" description="Helical" evidence="9">
    <location>
        <begin position="150"/>
        <end position="172"/>
    </location>
</feature>
<evidence type="ECO:0000313" key="10">
    <source>
        <dbReference type="EMBL" id="GMT03873.1"/>
    </source>
</evidence>
<comment type="caution">
    <text evidence="10">The sequence shown here is derived from an EMBL/GenBank/DDBJ whole genome shotgun (WGS) entry which is preliminary data.</text>
</comment>
<dbReference type="InterPro" id="IPR051617">
    <property type="entry name" value="UNC-93-like_regulator"/>
</dbReference>
<accession>A0AAV5UB16</accession>
<comment type="similarity">
    <text evidence="2">Belongs to the unc-93 family.</text>
</comment>
<dbReference type="GO" id="GO:0016020">
    <property type="term" value="C:membrane"/>
    <property type="evidence" value="ECO:0007669"/>
    <property type="project" value="UniProtKB-SubCell"/>
</dbReference>
<feature type="transmembrane region" description="Helical" evidence="9">
    <location>
        <begin position="114"/>
        <end position="138"/>
    </location>
</feature>
<feature type="non-terminal residue" evidence="10">
    <location>
        <position position="1"/>
    </location>
</feature>
<dbReference type="InterPro" id="IPR010291">
    <property type="entry name" value="Ion_channel_UNC-93"/>
</dbReference>
<dbReference type="SUPFAM" id="SSF103473">
    <property type="entry name" value="MFS general substrate transporter"/>
    <property type="match status" value="1"/>
</dbReference>
<evidence type="ECO:0000256" key="9">
    <source>
        <dbReference type="SAM" id="Phobius"/>
    </source>
</evidence>
<feature type="transmembrane region" description="Helical" evidence="9">
    <location>
        <begin position="279"/>
        <end position="300"/>
    </location>
</feature>
<dbReference type="AlphaFoldDB" id="A0AAV5UB16"/>
<evidence type="ECO:0000256" key="6">
    <source>
        <dbReference type="ARBA" id="ARBA00023180"/>
    </source>
</evidence>
<keyword evidence="4 9" id="KW-1133">Transmembrane helix</keyword>
<proteinExistence type="inferred from homology"/>
<feature type="transmembrane region" description="Helical" evidence="9">
    <location>
        <begin position="414"/>
        <end position="433"/>
    </location>
</feature>
<gene>
    <name evidence="10" type="ORF">PENTCL1PPCAC_26047</name>
</gene>
<keyword evidence="5 9" id="KW-0472">Membrane</keyword>
<dbReference type="EMBL" id="BTSX01000006">
    <property type="protein sequence ID" value="GMT03873.1"/>
    <property type="molecule type" value="Genomic_DNA"/>
</dbReference>
<evidence type="ECO:0000256" key="2">
    <source>
        <dbReference type="ARBA" id="ARBA00009172"/>
    </source>
</evidence>
<keyword evidence="11" id="KW-1185">Reference proteome</keyword>
<dbReference type="Proteomes" id="UP001432027">
    <property type="component" value="Unassembled WGS sequence"/>
</dbReference>
<feature type="transmembrane region" description="Helical" evidence="9">
    <location>
        <begin position="61"/>
        <end position="83"/>
    </location>
</feature>
<feature type="transmembrane region" description="Helical" evidence="9">
    <location>
        <begin position="187"/>
        <end position="206"/>
    </location>
</feature>
<organism evidence="10 11">
    <name type="scientific">Pristionchus entomophagus</name>
    <dbReference type="NCBI Taxonomy" id="358040"/>
    <lineage>
        <taxon>Eukaryota</taxon>
        <taxon>Metazoa</taxon>
        <taxon>Ecdysozoa</taxon>
        <taxon>Nematoda</taxon>
        <taxon>Chromadorea</taxon>
        <taxon>Rhabditida</taxon>
        <taxon>Rhabditina</taxon>
        <taxon>Diplogasteromorpha</taxon>
        <taxon>Diplogasteroidea</taxon>
        <taxon>Neodiplogasteridae</taxon>
        <taxon>Pristionchus</taxon>
    </lineage>
</organism>
<feature type="transmembrane region" description="Helical" evidence="9">
    <location>
        <begin position="21"/>
        <end position="41"/>
    </location>
</feature>
<feature type="transmembrane region" description="Helical" evidence="9">
    <location>
        <begin position="390"/>
        <end position="408"/>
    </location>
</feature>
<name>A0AAV5UB16_9BILA</name>
<sequence length="460" mass="50329">FDLTIDRRSLSTMISGPTRNLLHMSIGLALIFLAFFSQSFIEETVLDDRSKTDSSIPQNAGYISQTIIYGTFLFSNLIAPPLVAILRCRWSLLLGSATYTLLMANFLVLNTPLLYIASALEGFGSAILWTSVGHYLALNSTENNVGRNSSIVWIWHTSGLIFGGIFLLVVFGNSDDDSIIDEGMTRLIYGVFTGIALLGNIVFALLPTPDSEREYYEERHGSYTQELISTFKLAITLDSILFSFTSAFAGQVMSFWNGVYSTALSFTRHSFAVNTKTLVALNSIAVGVGQISASVAFGLYGHRTLRWGRAPIMVFSCVVGIIAYILAALNLPADSPFNNGTTEPTVINPPSMAIALICGCIFGIVDAAVNTQIYSLASVIWSEATPQAFAISKFFHSLLSTICMYYGSVLEIEWQLALLIAGSLISTVTFVIVERRFISRSAREKLKSDLLELESTLSEK</sequence>
<protein>
    <recommendedName>
        <fullName evidence="7">UNC93-like protein MFSD11</fullName>
    </recommendedName>
    <alternativeName>
        <fullName evidence="8">Major facilitator superfamily domain-containing protein 11</fullName>
    </alternativeName>
</protein>